<dbReference type="Proteomes" id="UP000199064">
    <property type="component" value="Unassembled WGS sequence"/>
</dbReference>
<protein>
    <recommendedName>
        <fullName evidence="5">Beta-barrel assembly machine subunit BamF</fullName>
    </recommendedName>
</protein>
<reference evidence="4" key="1">
    <citation type="submission" date="2016-10" db="EMBL/GenBank/DDBJ databases">
        <authorList>
            <person name="Varghese N."/>
            <person name="Submissions S."/>
        </authorList>
    </citation>
    <scope>NUCLEOTIDE SEQUENCE [LARGE SCALE GENOMIC DNA]</scope>
    <source>
        <strain evidence="4">ES.061</strain>
    </source>
</reference>
<keyword evidence="2" id="KW-0732">Signal</keyword>
<keyword evidence="4" id="KW-1185">Reference proteome</keyword>
<evidence type="ECO:0000256" key="2">
    <source>
        <dbReference type="SAM" id="SignalP"/>
    </source>
</evidence>
<evidence type="ECO:0000313" key="4">
    <source>
        <dbReference type="Proteomes" id="UP000199064"/>
    </source>
</evidence>
<proteinExistence type="predicted"/>
<evidence type="ECO:0000256" key="1">
    <source>
        <dbReference type="SAM" id="MobiDB-lite"/>
    </source>
</evidence>
<accession>A0A1H4IY34</accession>
<sequence>MKIRPHGGFFRATGLIASAAALSLALGGCMSMSLEDAAPSAAITTPAPMPQPAPRTAPEVVSGPGVRNTGAYPDLNIPPESAGTPIDATEKDALTRDLSAARDRLVGRAPTNNAEAEAIRLRRLAKTHADRQLEEIEKSE</sequence>
<name>A0A1H4IY34_9HYPH</name>
<organism evidence="3 4">
    <name type="scientific">Nitratireductor aquibiodomus</name>
    <dbReference type="NCBI Taxonomy" id="204799"/>
    <lineage>
        <taxon>Bacteria</taxon>
        <taxon>Pseudomonadati</taxon>
        <taxon>Pseudomonadota</taxon>
        <taxon>Alphaproteobacteria</taxon>
        <taxon>Hyphomicrobiales</taxon>
        <taxon>Phyllobacteriaceae</taxon>
        <taxon>Nitratireductor</taxon>
    </lineage>
</organism>
<dbReference type="RefSeq" id="WP_090326666.1">
    <property type="nucleotide sequence ID" value="NZ_FNSL01000001.1"/>
</dbReference>
<dbReference type="AlphaFoldDB" id="A0A1H4IY34"/>
<feature type="chain" id="PRO_5011702499" description="Beta-barrel assembly machine subunit BamF" evidence="2">
    <location>
        <begin position="38"/>
        <end position="140"/>
    </location>
</feature>
<dbReference type="PROSITE" id="PS51257">
    <property type="entry name" value="PROKAR_LIPOPROTEIN"/>
    <property type="match status" value="1"/>
</dbReference>
<evidence type="ECO:0008006" key="5">
    <source>
        <dbReference type="Google" id="ProtNLM"/>
    </source>
</evidence>
<evidence type="ECO:0000313" key="3">
    <source>
        <dbReference type="EMBL" id="SEB38258.1"/>
    </source>
</evidence>
<gene>
    <name evidence="3" type="ORF">SAMN05216452_0669</name>
</gene>
<dbReference type="EMBL" id="FNSL01000001">
    <property type="protein sequence ID" value="SEB38258.1"/>
    <property type="molecule type" value="Genomic_DNA"/>
</dbReference>
<feature type="signal peptide" evidence="2">
    <location>
        <begin position="1"/>
        <end position="37"/>
    </location>
</feature>
<feature type="region of interest" description="Disordered" evidence="1">
    <location>
        <begin position="42"/>
        <end position="87"/>
    </location>
</feature>